<gene>
    <name evidence="1" type="ORF">PanWU01x14_086440</name>
</gene>
<dbReference type="AlphaFoldDB" id="A0A2P5D983"/>
<dbReference type="Proteomes" id="UP000237105">
    <property type="component" value="Unassembled WGS sequence"/>
</dbReference>
<sequence length="103" mass="11143">MGSYGVGLPESDLIGEAISHVPEIGARVGPGTGLSSLVRGEHGDDADSVGYCSFHVNPRSSMATWGPSPCWNLFSSLLPPDGRNTMRHERRYVVVLERHMNHA</sequence>
<protein>
    <submittedName>
        <fullName evidence="1">Uncharacterized protein</fullName>
    </submittedName>
</protein>
<comment type="caution">
    <text evidence="1">The sequence shown here is derived from an EMBL/GenBank/DDBJ whole genome shotgun (WGS) entry which is preliminary data.</text>
</comment>
<evidence type="ECO:0000313" key="1">
    <source>
        <dbReference type="EMBL" id="PON69860.1"/>
    </source>
</evidence>
<organism evidence="1 2">
    <name type="scientific">Parasponia andersonii</name>
    <name type="common">Sponia andersonii</name>
    <dbReference type="NCBI Taxonomy" id="3476"/>
    <lineage>
        <taxon>Eukaryota</taxon>
        <taxon>Viridiplantae</taxon>
        <taxon>Streptophyta</taxon>
        <taxon>Embryophyta</taxon>
        <taxon>Tracheophyta</taxon>
        <taxon>Spermatophyta</taxon>
        <taxon>Magnoliopsida</taxon>
        <taxon>eudicotyledons</taxon>
        <taxon>Gunneridae</taxon>
        <taxon>Pentapetalae</taxon>
        <taxon>rosids</taxon>
        <taxon>fabids</taxon>
        <taxon>Rosales</taxon>
        <taxon>Cannabaceae</taxon>
        <taxon>Parasponia</taxon>
    </lineage>
</organism>
<proteinExistence type="predicted"/>
<name>A0A2P5D983_PARAD</name>
<accession>A0A2P5D983</accession>
<reference evidence="2" key="1">
    <citation type="submission" date="2016-06" db="EMBL/GenBank/DDBJ databases">
        <title>Parallel loss of symbiosis genes in relatives of nitrogen-fixing non-legume Parasponia.</title>
        <authorList>
            <person name="Van Velzen R."/>
            <person name="Holmer R."/>
            <person name="Bu F."/>
            <person name="Rutten L."/>
            <person name="Van Zeijl A."/>
            <person name="Liu W."/>
            <person name="Santuari L."/>
            <person name="Cao Q."/>
            <person name="Sharma T."/>
            <person name="Shen D."/>
            <person name="Roswanjaya Y."/>
            <person name="Wardhani T."/>
            <person name="Kalhor M.S."/>
            <person name="Jansen J."/>
            <person name="Van den Hoogen J."/>
            <person name="Gungor B."/>
            <person name="Hartog M."/>
            <person name="Hontelez J."/>
            <person name="Verver J."/>
            <person name="Yang W.-C."/>
            <person name="Schijlen E."/>
            <person name="Repin R."/>
            <person name="Schilthuizen M."/>
            <person name="Schranz E."/>
            <person name="Heidstra R."/>
            <person name="Miyata K."/>
            <person name="Fedorova E."/>
            <person name="Kohlen W."/>
            <person name="Bisseling T."/>
            <person name="Smit S."/>
            <person name="Geurts R."/>
        </authorList>
    </citation>
    <scope>NUCLEOTIDE SEQUENCE [LARGE SCALE GENOMIC DNA]</scope>
    <source>
        <strain evidence="2">cv. WU1-14</strain>
    </source>
</reference>
<dbReference type="EMBL" id="JXTB01000054">
    <property type="protein sequence ID" value="PON69860.1"/>
    <property type="molecule type" value="Genomic_DNA"/>
</dbReference>
<keyword evidence="2" id="KW-1185">Reference proteome</keyword>
<evidence type="ECO:0000313" key="2">
    <source>
        <dbReference type="Proteomes" id="UP000237105"/>
    </source>
</evidence>